<dbReference type="STRING" id="765257.A0A0C9ZXW6"/>
<feature type="non-terminal residue" evidence="1">
    <location>
        <position position="1"/>
    </location>
</feature>
<gene>
    <name evidence="1" type="ORF">PISMIDRAFT_93970</name>
</gene>
<dbReference type="Gene3D" id="3.50.50.60">
    <property type="entry name" value="FAD/NAD(P)-binding domain"/>
    <property type="match status" value="1"/>
</dbReference>
<evidence type="ECO:0000313" key="2">
    <source>
        <dbReference type="Proteomes" id="UP000054018"/>
    </source>
</evidence>
<sequence length="112" mass="12608">YFLIVGGGITSLAYAPALRRIGQSVVVLGRLAEEEIPRGEGLLRNVSKILFQWGHKAASREFAVPSPRVEVVRYDSGDLLGTHIWEDVVLQEVGGEYLFYHVSTLLRRKYLH</sequence>
<reference evidence="1 2" key="1">
    <citation type="submission" date="2014-04" db="EMBL/GenBank/DDBJ databases">
        <authorList>
            <consortium name="DOE Joint Genome Institute"/>
            <person name="Kuo A."/>
            <person name="Kohler A."/>
            <person name="Costa M.D."/>
            <person name="Nagy L.G."/>
            <person name="Floudas D."/>
            <person name="Copeland A."/>
            <person name="Barry K.W."/>
            <person name="Cichocki N."/>
            <person name="Veneault-Fourrey C."/>
            <person name="LaButti K."/>
            <person name="Lindquist E.A."/>
            <person name="Lipzen A."/>
            <person name="Lundell T."/>
            <person name="Morin E."/>
            <person name="Murat C."/>
            <person name="Sun H."/>
            <person name="Tunlid A."/>
            <person name="Henrissat B."/>
            <person name="Grigoriev I.V."/>
            <person name="Hibbett D.S."/>
            <person name="Martin F."/>
            <person name="Nordberg H.P."/>
            <person name="Cantor M.N."/>
            <person name="Hua S.X."/>
        </authorList>
    </citation>
    <scope>NUCLEOTIDE SEQUENCE [LARGE SCALE GENOMIC DNA]</scope>
    <source>
        <strain evidence="1 2">441</strain>
    </source>
</reference>
<protein>
    <submittedName>
        <fullName evidence="1">Uncharacterized protein</fullName>
    </submittedName>
</protein>
<dbReference type="HOGENOM" id="CLU_154742_0_0_1"/>
<dbReference type="EMBL" id="KN833698">
    <property type="protein sequence ID" value="KIK27027.1"/>
    <property type="molecule type" value="Genomic_DNA"/>
</dbReference>
<proteinExistence type="predicted"/>
<reference evidence="2" key="2">
    <citation type="submission" date="2015-01" db="EMBL/GenBank/DDBJ databases">
        <title>Evolutionary Origins and Diversification of the Mycorrhizal Mutualists.</title>
        <authorList>
            <consortium name="DOE Joint Genome Institute"/>
            <consortium name="Mycorrhizal Genomics Consortium"/>
            <person name="Kohler A."/>
            <person name="Kuo A."/>
            <person name="Nagy L.G."/>
            <person name="Floudas D."/>
            <person name="Copeland A."/>
            <person name="Barry K.W."/>
            <person name="Cichocki N."/>
            <person name="Veneault-Fourrey C."/>
            <person name="LaButti K."/>
            <person name="Lindquist E.A."/>
            <person name="Lipzen A."/>
            <person name="Lundell T."/>
            <person name="Morin E."/>
            <person name="Murat C."/>
            <person name="Riley R."/>
            <person name="Ohm R."/>
            <person name="Sun H."/>
            <person name="Tunlid A."/>
            <person name="Henrissat B."/>
            <person name="Grigoriev I.V."/>
            <person name="Hibbett D.S."/>
            <person name="Martin F."/>
        </authorList>
    </citation>
    <scope>NUCLEOTIDE SEQUENCE [LARGE SCALE GENOMIC DNA]</scope>
    <source>
        <strain evidence="2">441</strain>
    </source>
</reference>
<dbReference type="Proteomes" id="UP000054018">
    <property type="component" value="Unassembled WGS sequence"/>
</dbReference>
<keyword evidence="2" id="KW-1185">Reference proteome</keyword>
<organism evidence="1 2">
    <name type="scientific">Pisolithus microcarpus 441</name>
    <dbReference type="NCBI Taxonomy" id="765257"/>
    <lineage>
        <taxon>Eukaryota</taxon>
        <taxon>Fungi</taxon>
        <taxon>Dikarya</taxon>
        <taxon>Basidiomycota</taxon>
        <taxon>Agaricomycotina</taxon>
        <taxon>Agaricomycetes</taxon>
        <taxon>Agaricomycetidae</taxon>
        <taxon>Boletales</taxon>
        <taxon>Sclerodermatineae</taxon>
        <taxon>Pisolithaceae</taxon>
        <taxon>Pisolithus</taxon>
    </lineage>
</organism>
<accession>A0A0C9ZXW6</accession>
<name>A0A0C9ZXW6_9AGAM</name>
<dbReference type="InterPro" id="IPR036188">
    <property type="entry name" value="FAD/NAD-bd_sf"/>
</dbReference>
<evidence type="ECO:0000313" key="1">
    <source>
        <dbReference type="EMBL" id="KIK27027.1"/>
    </source>
</evidence>
<dbReference type="SUPFAM" id="SSF51905">
    <property type="entry name" value="FAD/NAD(P)-binding domain"/>
    <property type="match status" value="1"/>
</dbReference>
<dbReference type="OrthoDB" id="5428495at2759"/>
<dbReference type="AlphaFoldDB" id="A0A0C9ZXW6"/>